<keyword evidence="3" id="KW-0862">Zinc</keyword>
<dbReference type="InterPro" id="IPR004910">
    <property type="entry name" value="Yippee/Mis18/Cereblon"/>
</dbReference>
<evidence type="ECO:0000256" key="4">
    <source>
        <dbReference type="RuleBase" id="RU110713"/>
    </source>
</evidence>
<evidence type="ECO:0000256" key="2">
    <source>
        <dbReference type="ARBA" id="ARBA00022723"/>
    </source>
</evidence>
<evidence type="ECO:0000256" key="3">
    <source>
        <dbReference type="ARBA" id="ARBA00022833"/>
    </source>
</evidence>
<dbReference type="PROSITE" id="PS51792">
    <property type="entry name" value="YIPPEE"/>
    <property type="match status" value="1"/>
</dbReference>
<comment type="similarity">
    <text evidence="1 4">Belongs to the yippee family.</text>
</comment>
<proteinExistence type="inferred from homology"/>
<protein>
    <recommendedName>
        <fullName evidence="4">Protein yippee-like</fullName>
    </recommendedName>
</protein>
<sequence length="123" mass="14207">MVQRFRVLMGSSEGYSCRRCGAHLCDVGDVISREFRGKHGKAYLVNRCFNFYFGPPEEKELRTGKHIVRDTFCSNCDAYFGWTYDFAYEDKQRYKISRFVMERKLLQLVSVPPPSPTGGEVAT</sequence>
<dbReference type="EMBL" id="HE575319">
    <property type="protein sequence ID" value="CCC91172.1"/>
    <property type="molecule type" value="Genomic_DNA"/>
</dbReference>
<dbReference type="InterPro" id="IPR034751">
    <property type="entry name" value="Yippee"/>
</dbReference>
<keyword evidence="2" id="KW-0479">Metal-binding</keyword>
<name>G0UP61_TRYCI</name>
<gene>
    <name evidence="6" type="ORF">TCIL3000_6_4280</name>
</gene>
<accession>G0UP61</accession>
<dbReference type="InterPro" id="IPR039058">
    <property type="entry name" value="Yippee_fam"/>
</dbReference>
<evidence type="ECO:0000313" key="6">
    <source>
        <dbReference type="EMBL" id="CCC91172.1"/>
    </source>
</evidence>
<reference evidence="6" key="1">
    <citation type="journal article" date="2012" name="Proc. Natl. Acad. Sci. U.S.A.">
        <title>Antigenic diversity is generated by distinct evolutionary mechanisms in African trypanosome species.</title>
        <authorList>
            <person name="Jackson A.P."/>
            <person name="Berry A."/>
            <person name="Aslett M."/>
            <person name="Allison H.C."/>
            <person name="Burton P."/>
            <person name="Vavrova-Anderson J."/>
            <person name="Brown R."/>
            <person name="Browne H."/>
            <person name="Corton N."/>
            <person name="Hauser H."/>
            <person name="Gamble J."/>
            <person name="Gilderthorp R."/>
            <person name="Marcello L."/>
            <person name="McQuillan J."/>
            <person name="Otto T.D."/>
            <person name="Quail M.A."/>
            <person name="Sanders M.J."/>
            <person name="van Tonder A."/>
            <person name="Ginger M.L."/>
            <person name="Field M.C."/>
            <person name="Barry J.D."/>
            <person name="Hertz-Fowler C."/>
            <person name="Berriman M."/>
        </authorList>
    </citation>
    <scope>NUCLEOTIDE SEQUENCE</scope>
    <source>
        <strain evidence="6">IL3000</strain>
    </source>
</reference>
<dbReference type="VEuPathDB" id="TriTrypDB:TcIL3000_6_4280"/>
<organism evidence="6">
    <name type="scientific">Trypanosoma congolense (strain IL3000)</name>
    <dbReference type="NCBI Taxonomy" id="1068625"/>
    <lineage>
        <taxon>Eukaryota</taxon>
        <taxon>Discoba</taxon>
        <taxon>Euglenozoa</taxon>
        <taxon>Kinetoplastea</taxon>
        <taxon>Metakinetoplastina</taxon>
        <taxon>Trypanosomatida</taxon>
        <taxon>Trypanosomatidae</taxon>
        <taxon>Trypanosoma</taxon>
        <taxon>Nannomonas</taxon>
    </lineage>
</organism>
<dbReference type="Pfam" id="PF03226">
    <property type="entry name" value="Yippee-Mis18"/>
    <property type="match status" value="1"/>
</dbReference>
<feature type="domain" description="Yippee" evidence="5">
    <location>
        <begin position="13"/>
        <end position="110"/>
    </location>
</feature>
<evidence type="ECO:0000259" key="5">
    <source>
        <dbReference type="PROSITE" id="PS51792"/>
    </source>
</evidence>
<dbReference type="GO" id="GO:0046872">
    <property type="term" value="F:metal ion binding"/>
    <property type="evidence" value="ECO:0007669"/>
    <property type="project" value="UniProtKB-KW"/>
</dbReference>
<evidence type="ECO:0000256" key="1">
    <source>
        <dbReference type="ARBA" id="ARBA00005613"/>
    </source>
</evidence>
<dbReference type="AlphaFoldDB" id="G0UP61"/>
<dbReference type="PANTHER" id="PTHR13848">
    <property type="entry name" value="PROTEIN YIPPEE-LIKE CG15309-RELATED"/>
    <property type="match status" value="1"/>
</dbReference>